<dbReference type="GO" id="GO:0005975">
    <property type="term" value="P:carbohydrate metabolic process"/>
    <property type="evidence" value="ECO:0007669"/>
    <property type="project" value="InterPro"/>
</dbReference>
<dbReference type="PRINTS" id="PR00740">
    <property type="entry name" value="GLHYDRLASE27"/>
</dbReference>
<evidence type="ECO:0000313" key="7">
    <source>
        <dbReference type="Proteomes" id="UP000007305"/>
    </source>
</evidence>
<keyword evidence="7" id="KW-1185">Reference proteome</keyword>
<dbReference type="PANTHER" id="PTHR11452">
    <property type="entry name" value="ALPHA-GALACTOSIDASE/ALPHA-N-ACETYLGALACTOSAMINIDASE"/>
    <property type="match status" value="1"/>
</dbReference>
<dbReference type="Gene3D" id="3.20.20.70">
    <property type="entry name" value="Aldolase class I"/>
    <property type="match status" value="1"/>
</dbReference>
<reference evidence="6" key="3">
    <citation type="submission" date="2021-05" db="UniProtKB">
        <authorList>
            <consortium name="EnsemblPlants"/>
        </authorList>
    </citation>
    <scope>IDENTIFICATION</scope>
    <source>
        <strain evidence="6">cv. B73</strain>
    </source>
</reference>
<protein>
    <recommendedName>
        <fullName evidence="4">Alpha-galactosidase</fullName>
        <ecNumber evidence="4">3.2.1.22</ecNumber>
    </recommendedName>
    <alternativeName>
        <fullName evidence="4">Melibiase</fullName>
    </alternativeName>
</protein>
<evidence type="ECO:0000256" key="1">
    <source>
        <dbReference type="ARBA" id="ARBA00009743"/>
    </source>
</evidence>
<dbReference type="Pfam" id="PF16499">
    <property type="entry name" value="Melibiase_2"/>
    <property type="match status" value="1"/>
</dbReference>
<dbReference type="Gramene" id="Zm00001eb192040_T001">
    <property type="protein sequence ID" value="Zm00001eb192040_P001"/>
    <property type="gene ID" value="Zm00001eb192040"/>
</dbReference>
<organism evidence="6 7">
    <name type="scientific">Zea mays</name>
    <name type="common">Maize</name>
    <dbReference type="NCBI Taxonomy" id="4577"/>
    <lineage>
        <taxon>Eukaryota</taxon>
        <taxon>Viridiplantae</taxon>
        <taxon>Streptophyta</taxon>
        <taxon>Embryophyta</taxon>
        <taxon>Tracheophyta</taxon>
        <taxon>Spermatophyta</taxon>
        <taxon>Magnoliopsida</taxon>
        <taxon>Liliopsida</taxon>
        <taxon>Poales</taxon>
        <taxon>Poaceae</taxon>
        <taxon>PACMAD clade</taxon>
        <taxon>Panicoideae</taxon>
        <taxon>Andropogonodae</taxon>
        <taxon>Andropogoneae</taxon>
        <taxon>Tripsacinae</taxon>
        <taxon>Zea</taxon>
    </lineage>
</organism>
<reference evidence="7" key="1">
    <citation type="journal article" date="2009" name="Science">
        <title>The B73 maize genome: complexity, diversity, and dynamics.</title>
        <authorList>
            <person name="Schnable P.S."/>
            <person name="Ware D."/>
            <person name="Fulton R.S."/>
            <person name="Stein J.C."/>
            <person name="Wei F."/>
            <person name="Pasternak S."/>
            <person name="Liang C."/>
            <person name="Zhang J."/>
            <person name="Fulton L."/>
            <person name="Graves T.A."/>
            <person name="Minx P."/>
            <person name="Reily A.D."/>
            <person name="Courtney L."/>
            <person name="Kruchowski S.S."/>
            <person name="Tomlinson C."/>
            <person name="Strong C."/>
            <person name="Delehaunty K."/>
            <person name="Fronick C."/>
            <person name="Courtney B."/>
            <person name="Rock S.M."/>
            <person name="Belter E."/>
            <person name="Du F."/>
            <person name="Kim K."/>
            <person name="Abbott R.M."/>
            <person name="Cotton M."/>
            <person name="Levy A."/>
            <person name="Marchetto P."/>
            <person name="Ochoa K."/>
            <person name="Jackson S.M."/>
            <person name="Gillam B."/>
            <person name="Chen W."/>
            <person name="Yan L."/>
            <person name="Higginbotham J."/>
            <person name="Cardenas M."/>
            <person name="Waligorski J."/>
            <person name="Applebaum E."/>
            <person name="Phelps L."/>
            <person name="Falcone J."/>
            <person name="Kanchi K."/>
            <person name="Thane T."/>
            <person name="Scimone A."/>
            <person name="Thane N."/>
            <person name="Henke J."/>
            <person name="Wang T."/>
            <person name="Ruppert J."/>
            <person name="Shah N."/>
            <person name="Rotter K."/>
            <person name="Hodges J."/>
            <person name="Ingenthron E."/>
            <person name="Cordes M."/>
            <person name="Kohlberg S."/>
            <person name="Sgro J."/>
            <person name="Delgado B."/>
            <person name="Mead K."/>
            <person name="Chinwalla A."/>
            <person name="Leonard S."/>
            <person name="Crouse K."/>
            <person name="Collura K."/>
            <person name="Kudrna D."/>
            <person name="Currie J."/>
            <person name="He R."/>
            <person name="Angelova A."/>
            <person name="Rajasekar S."/>
            <person name="Mueller T."/>
            <person name="Lomeli R."/>
            <person name="Scara G."/>
            <person name="Ko A."/>
            <person name="Delaney K."/>
            <person name="Wissotski M."/>
            <person name="Lopez G."/>
            <person name="Campos D."/>
            <person name="Braidotti M."/>
            <person name="Ashley E."/>
            <person name="Golser W."/>
            <person name="Kim H."/>
            <person name="Lee S."/>
            <person name="Lin J."/>
            <person name="Dujmic Z."/>
            <person name="Kim W."/>
            <person name="Talag J."/>
            <person name="Zuccolo A."/>
            <person name="Fan C."/>
            <person name="Sebastian A."/>
            <person name="Kramer M."/>
            <person name="Spiegel L."/>
            <person name="Nascimento L."/>
            <person name="Zutavern T."/>
            <person name="Miller B."/>
            <person name="Ambroise C."/>
            <person name="Muller S."/>
            <person name="Spooner W."/>
            <person name="Narechania A."/>
            <person name="Ren L."/>
            <person name="Wei S."/>
            <person name="Kumari S."/>
            <person name="Faga B."/>
            <person name="Levy M.J."/>
            <person name="McMahan L."/>
            <person name="Van Buren P."/>
            <person name="Vaughn M.W."/>
            <person name="Ying K."/>
            <person name="Yeh C.-T."/>
            <person name="Emrich S.J."/>
            <person name="Jia Y."/>
            <person name="Kalyanaraman A."/>
            <person name="Hsia A.-P."/>
            <person name="Barbazuk W.B."/>
            <person name="Baucom R.S."/>
            <person name="Brutnell T.P."/>
            <person name="Carpita N.C."/>
            <person name="Chaparro C."/>
            <person name="Chia J.-M."/>
            <person name="Deragon J.-M."/>
            <person name="Estill J.C."/>
            <person name="Fu Y."/>
            <person name="Jeddeloh J.A."/>
            <person name="Han Y."/>
            <person name="Lee H."/>
            <person name="Li P."/>
            <person name="Lisch D.R."/>
            <person name="Liu S."/>
            <person name="Liu Z."/>
            <person name="Nagel D.H."/>
            <person name="McCann M.C."/>
            <person name="SanMiguel P."/>
            <person name="Myers A.M."/>
            <person name="Nettleton D."/>
            <person name="Nguyen J."/>
            <person name="Penning B.W."/>
            <person name="Ponnala L."/>
            <person name="Schneider K.L."/>
            <person name="Schwartz D.C."/>
            <person name="Sharma A."/>
            <person name="Soderlund C."/>
            <person name="Springer N.M."/>
            <person name="Sun Q."/>
            <person name="Wang H."/>
            <person name="Waterman M."/>
            <person name="Westerman R."/>
            <person name="Wolfgruber T.K."/>
            <person name="Yang L."/>
            <person name="Yu Y."/>
            <person name="Zhang L."/>
            <person name="Zhou S."/>
            <person name="Zhu Q."/>
            <person name="Bennetzen J.L."/>
            <person name="Dawe R.K."/>
            <person name="Jiang J."/>
            <person name="Jiang N."/>
            <person name="Presting G.G."/>
            <person name="Wessler S.R."/>
            <person name="Aluru S."/>
            <person name="Martienssen R.A."/>
            <person name="Clifton S.W."/>
            <person name="McCombie W.R."/>
            <person name="Wing R.A."/>
            <person name="Wilson R.K."/>
        </authorList>
    </citation>
    <scope>NUCLEOTIDE SEQUENCE [LARGE SCALE GENOMIC DNA]</scope>
    <source>
        <strain evidence="7">cv. B73</strain>
    </source>
</reference>
<evidence type="ECO:0000256" key="2">
    <source>
        <dbReference type="ARBA" id="ARBA00022801"/>
    </source>
</evidence>
<dbReference type="Pfam" id="PF05623">
    <property type="entry name" value="DUF789"/>
    <property type="match status" value="1"/>
</dbReference>
<comment type="catalytic activity">
    <reaction evidence="4">
        <text>Hydrolysis of terminal, non-reducing alpha-D-galactose residues in alpha-D-galactosides, including galactose oligosaccharides, galactomannans and galactolipids.</text>
        <dbReference type="EC" id="3.2.1.22"/>
    </reaction>
</comment>
<dbReference type="Proteomes" id="UP000007305">
    <property type="component" value="Chromosome 4"/>
</dbReference>
<sequence>MCSQTDLFMYLVKTSMTDIADKNNKWASYVGPGGWNDPDMLEVGNGGMTLAEYRSHFSIWALMKIKAKTISEIHSEAEKNLGLCPGAASVIRNGRSSPGGPLSPGGGFPMNRPGTRGMMPGMPGSRKMPGMPGLDDCDPPTLACPDFGGINHGTTAAGKLSLPIFGLAPYKLRASIWTSDKTQERDRVTSLMQEADSWLRTIQVQRGDDLWL</sequence>
<dbReference type="InterPro" id="IPR008507">
    <property type="entry name" value="DUF789"/>
</dbReference>
<dbReference type="AlphaFoldDB" id="A0A804NWQ6"/>
<dbReference type="InterPro" id="IPR002241">
    <property type="entry name" value="Glyco_hydro_27"/>
</dbReference>
<evidence type="ECO:0000256" key="4">
    <source>
        <dbReference type="RuleBase" id="RU361168"/>
    </source>
</evidence>
<comment type="similarity">
    <text evidence="1 4">Belongs to the glycosyl hydrolase 27 family.</text>
</comment>
<dbReference type="EnsemblPlants" id="Zm00001eb192040_T001">
    <property type="protein sequence ID" value="Zm00001eb192040_P001"/>
    <property type="gene ID" value="Zm00001eb192040"/>
</dbReference>
<keyword evidence="3 4" id="KW-0326">Glycosidase</keyword>
<dbReference type="SUPFAM" id="SSF51445">
    <property type="entry name" value="(Trans)glycosidases"/>
    <property type="match status" value="1"/>
</dbReference>
<evidence type="ECO:0000256" key="3">
    <source>
        <dbReference type="ARBA" id="ARBA00023295"/>
    </source>
</evidence>
<evidence type="ECO:0000256" key="5">
    <source>
        <dbReference type="SAM" id="MobiDB-lite"/>
    </source>
</evidence>
<keyword evidence="2 4" id="KW-0378">Hydrolase</keyword>
<dbReference type="InParanoid" id="A0A804NWQ6"/>
<reference evidence="6" key="2">
    <citation type="submission" date="2019-07" db="EMBL/GenBank/DDBJ databases">
        <authorList>
            <person name="Seetharam A."/>
            <person name="Woodhouse M."/>
            <person name="Cannon E."/>
        </authorList>
    </citation>
    <scope>NUCLEOTIDE SEQUENCE [LARGE SCALE GENOMIC DNA]</scope>
    <source>
        <strain evidence="6">cv. B73</strain>
    </source>
</reference>
<keyword evidence="4" id="KW-1015">Disulfide bond</keyword>
<feature type="region of interest" description="Disordered" evidence="5">
    <location>
        <begin position="93"/>
        <end position="116"/>
    </location>
</feature>
<proteinExistence type="inferred from homology"/>
<accession>A0A804NWQ6</accession>
<dbReference type="EC" id="3.2.1.22" evidence="4"/>
<name>A0A804NWQ6_MAIZE</name>
<evidence type="ECO:0000313" key="6">
    <source>
        <dbReference type="EnsemblPlants" id="Zm00001eb192040_P001"/>
    </source>
</evidence>
<dbReference type="InterPro" id="IPR013785">
    <property type="entry name" value="Aldolase_TIM"/>
</dbReference>
<dbReference type="PANTHER" id="PTHR11452:SF75">
    <property type="entry name" value="ALPHA-GALACTOSIDASE MEL1"/>
    <property type="match status" value="1"/>
</dbReference>
<dbReference type="GO" id="GO:0004557">
    <property type="term" value="F:alpha-galactosidase activity"/>
    <property type="evidence" value="ECO:0007669"/>
    <property type="project" value="UniProtKB-EC"/>
</dbReference>
<dbReference type="InterPro" id="IPR017853">
    <property type="entry name" value="GH"/>
</dbReference>